<dbReference type="PANTHER" id="PTHR43775">
    <property type="entry name" value="FATTY ACID SYNTHASE"/>
    <property type="match status" value="1"/>
</dbReference>
<gene>
    <name evidence="4" type="primary">ppsC</name>
    <name evidence="4" type="ORF">NO713_01101</name>
</gene>
<evidence type="ECO:0000313" key="5">
    <source>
        <dbReference type="Proteomes" id="UP001153719"/>
    </source>
</evidence>
<dbReference type="Pfam" id="PF00109">
    <property type="entry name" value="ketoacyl-synt"/>
    <property type="match status" value="1"/>
</dbReference>
<name>A0A9W4G2T1_9CYAN</name>
<organism evidence="4 5">
    <name type="scientific">Planktothrix pseudagardhii</name>
    <dbReference type="NCBI Taxonomy" id="132604"/>
    <lineage>
        <taxon>Bacteria</taxon>
        <taxon>Bacillati</taxon>
        <taxon>Cyanobacteriota</taxon>
        <taxon>Cyanophyceae</taxon>
        <taxon>Oscillatoriophycideae</taxon>
        <taxon>Oscillatoriales</taxon>
        <taxon>Microcoleaceae</taxon>
        <taxon>Planktothrix</taxon>
    </lineage>
</organism>
<dbReference type="AlphaFoldDB" id="A0A9W4G2T1"/>
<dbReference type="GO" id="GO:0071770">
    <property type="term" value="P:DIM/DIP cell wall layer assembly"/>
    <property type="evidence" value="ECO:0007669"/>
    <property type="project" value="TreeGrafter"/>
</dbReference>
<keyword evidence="4" id="KW-0012">Acyltransferase</keyword>
<dbReference type="GO" id="GO:0004315">
    <property type="term" value="F:3-oxoacyl-[acyl-carrier-protein] synthase activity"/>
    <property type="evidence" value="ECO:0007669"/>
    <property type="project" value="UniProtKB-EC"/>
</dbReference>
<dbReference type="PANTHER" id="PTHR43775:SF37">
    <property type="entry name" value="SI:DKEY-61P9.11"/>
    <property type="match status" value="1"/>
</dbReference>
<dbReference type="GO" id="GO:0006633">
    <property type="term" value="P:fatty acid biosynthetic process"/>
    <property type="evidence" value="ECO:0007669"/>
    <property type="project" value="TreeGrafter"/>
</dbReference>
<dbReference type="InterPro" id="IPR016039">
    <property type="entry name" value="Thiolase-like"/>
</dbReference>
<evidence type="ECO:0000256" key="2">
    <source>
        <dbReference type="ARBA" id="ARBA00022553"/>
    </source>
</evidence>
<accession>A0A9W4G2T1</accession>
<reference evidence="4" key="1">
    <citation type="submission" date="2020-09" db="EMBL/GenBank/DDBJ databases">
        <authorList>
            <person name="Blom J."/>
        </authorList>
    </citation>
    <scope>NUCLEOTIDE SEQUENCE</scope>
    <source>
        <strain evidence="4">No.713</strain>
    </source>
</reference>
<feature type="domain" description="Beta-ketoacyl synthase-like N-terminal" evidence="3">
    <location>
        <begin position="33"/>
        <end position="96"/>
    </location>
</feature>
<dbReference type="KEGG" id="ppsu:NO713_01101"/>
<dbReference type="Proteomes" id="UP001153719">
    <property type="component" value="Chromosome"/>
</dbReference>
<evidence type="ECO:0000256" key="1">
    <source>
        <dbReference type="ARBA" id="ARBA00022450"/>
    </source>
</evidence>
<dbReference type="EMBL" id="LR882967">
    <property type="protein sequence ID" value="CAD5927992.1"/>
    <property type="molecule type" value="Genomic_DNA"/>
</dbReference>
<dbReference type="InterPro" id="IPR014030">
    <property type="entry name" value="Ketoacyl_synth_N"/>
</dbReference>
<evidence type="ECO:0000259" key="3">
    <source>
        <dbReference type="Pfam" id="PF00109"/>
    </source>
</evidence>
<dbReference type="InterPro" id="IPR050091">
    <property type="entry name" value="PKS_NRPS_Biosynth_Enz"/>
</dbReference>
<dbReference type="Gene3D" id="3.40.47.10">
    <property type="match status" value="1"/>
</dbReference>
<keyword evidence="1" id="KW-0596">Phosphopantetheine</keyword>
<evidence type="ECO:0000313" key="4">
    <source>
        <dbReference type="EMBL" id="CAD5927992.1"/>
    </source>
</evidence>
<dbReference type="EC" id="2.3.1.41" evidence="4"/>
<dbReference type="GO" id="GO:0004312">
    <property type="term" value="F:fatty acid synthase activity"/>
    <property type="evidence" value="ECO:0007669"/>
    <property type="project" value="TreeGrafter"/>
</dbReference>
<dbReference type="SUPFAM" id="SSF53901">
    <property type="entry name" value="Thiolase-like"/>
    <property type="match status" value="1"/>
</dbReference>
<protein>
    <submittedName>
        <fullName evidence="4">Phthiocerol synthesis polyketide synthase type I PpsC</fullName>
        <ecNumber evidence="4">2.3.1.41</ecNumber>
    </submittedName>
</protein>
<keyword evidence="4" id="KW-0808">Transferase</keyword>
<dbReference type="GO" id="GO:0005737">
    <property type="term" value="C:cytoplasm"/>
    <property type="evidence" value="ECO:0007669"/>
    <property type="project" value="TreeGrafter"/>
</dbReference>
<keyword evidence="2" id="KW-0597">Phosphoprotein</keyword>
<keyword evidence="5" id="KW-1185">Reference proteome</keyword>
<dbReference type="GO" id="GO:0005886">
    <property type="term" value="C:plasma membrane"/>
    <property type="evidence" value="ECO:0007669"/>
    <property type="project" value="TreeGrafter"/>
</dbReference>
<sequence length="125" mass="13923">MTPPTELSPTKRALLALEQMQAKLEALENRHHQPIAIIGTGCRFPGGVESPEQFWQLLRNGVDAIAPVPQDRWNIDEYYHPNPDTPGTICNRLGGLSAIYRILMLNFSAFLPEKPPVSTPNNACF</sequence>
<proteinExistence type="predicted"/>